<dbReference type="Pfam" id="PF04051">
    <property type="entry name" value="TRAPP"/>
    <property type="match status" value="1"/>
</dbReference>
<comment type="caution">
    <text evidence="2">The sequence shown here is derived from an EMBL/GenBank/DDBJ whole genome shotgun (WGS) entry which is preliminary data.</text>
</comment>
<protein>
    <recommendedName>
        <fullName evidence="4">Trafficking protein particle complex subunit</fullName>
    </recommendedName>
</protein>
<evidence type="ECO:0000313" key="3">
    <source>
        <dbReference type="Proteomes" id="UP001470230"/>
    </source>
</evidence>
<comment type="similarity">
    <text evidence="1">Belongs to the TRAPP small subunits family. BET3 subfamily.</text>
</comment>
<organism evidence="2 3">
    <name type="scientific">Tritrichomonas musculus</name>
    <dbReference type="NCBI Taxonomy" id="1915356"/>
    <lineage>
        <taxon>Eukaryota</taxon>
        <taxon>Metamonada</taxon>
        <taxon>Parabasalia</taxon>
        <taxon>Tritrichomonadida</taxon>
        <taxon>Tritrichomonadidae</taxon>
        <taxon>Tritrichomonas</taxon>
    </lineage>
</organism>
<dbReference type="EMBL" id="JAPFFF010000041">
    <property type="protein sequence ID" value="KAK8841373.1"/>
    <property type="molecule type" value="Genomic_DNA"/>
</dbReference>
<name>A0ABR2H5A9_9EUKA</name>
<dbReference type="InterPro" id="IPR024096">
    <property type="entry name" value="NO_sig/Golgi_transp_ligand-bd"/>
</dbReference>
<gene>
    <name evidence="2" type="ORF">M9Y10_026988</name>
</gene>
<reference evidence="2 3" key="1">
    <citation type="submission" date="2024-04" db="EMBL/GenBank/DDBJ databases">
        <title>Tritrichomonas musculus Genome.</title>
        <authorList>
            <person name="Alves-Ferreira E."/>
            <person name="Grigg M."/>
            <person name="Lorenzi H."/>
            <person name="Galac M."/>
        </authorList>
    </citation>
    <scope>NUCLEOTIDE SEQUENCE [LARGE SCALE GENOMIC DNA]</scope>
    <source>
        <strain evidence="2 3">EAF2021</strain>
    </source>
</reference>
<evidence type="ECO:0008006" key="4">
    <source>
        <dbReference type="Google" id="ProtNLM"/>
    </source>
</evidence>
<dbReference type="InterPro" id="IPR007194">
    <property type="entry name" value="TRAPP_component"/>
</dbReference>
<dbReference type="Gene3D" id="3.30.1380.20">
    <property type="entry name" value="Trafficking protein particle complex subunit 3"/>
    <property type="match status" value="1"/>
</dbReference>
<dbReference type="Proteomes" id="UP001470230">
    <property type="component" value="Unassembled WGS sequence"/>
</dbReference>
<keyword evidence="3" id="KW-1185">Reference proteome</keyword>
<evidence type="ECO:0000313" key="2">
    <source>
        <dbReference type="EMBL" id="KAK8841373.1"/>
    </source>
</evidence>
<proteinExistence type="inferred from homology"/>
<evidence type="ECO:0000256" key="1">
    <source>
        <dbReference type="ARBA" id="ARBA00006218"/>
    </source>
</evidence>
<sequence length="181" mass="20680">MSDDKFVNPLPQLLVTEAIHEFEKKFENMTDKNTHVELNVCNLGIKTGFAMASQICRRDTTEIESLEDICKFLAGRFTQSLFNVTAVKNLNTQKVLNLTFSDKLPSWFNSIITPGSQQQSPESIFWFRSYGYFLLGLYQGALLHFGYKATPALEKQPPILSLVFRLEALEGSWEFMSSTKY</sequence>
<accession>A0ABR2H5A9</accession>
<dbReference type="SUPFAM" id="SSF111126">
    <property type="entry name" value="Ligand-binding domain in the NO signalling and Golgi transport"/>
    <property type="match status" value="1"/>
</dbReference>